<gene>
    <name evidence="1" type="ORF">MarbSA_02900</name>
</gene>
<dbReference type="EMBL" id="AP019779">
    <property type="protein sequence ID" value="BBL61250.1"/>
    <property type="molecule type" value="Genomic_DNA"/>
</dbReference>
<evidence type="ECO:0000313" key="2">
    <source>
        <dbReference type="Proteomes" id="UP000825015"/>
    </source>
</evidence>
<protein>
    <submittedName>
        <fullName evidence="1">Uncharacterized protein</fullName>
    </submittedName>
</protein>
<dbReference type="Proteomes" id="UP000825015">
    <property type="component" value="Chromosome"/>
</dbReference>
<organism evidence="1 2">
    <name type="scientific">Methanobrevibacter arboriphilus</name>
    <dbReference type="NCBI Taxonomy" id="39441"/>
    <lineage>
        <taxon>Archaea</taxon>
        <taxon>Methanobacteriati</taxon>
        <taxon>Methanobacteriota</taxon>
        <taxon>Methanomada group</taxon>
        <taxon>Methanobacteria</taxon>
        <taxon>Methanobacteriales</taxon>
        <taxon>Methanobacteriaceae</taxon>
        <taxon>Methanobrevibacter</taxon>
    </lineage>
</organism>
<reference evidence="1" key="1">
    <citation type="submission" date="2019-06" db="EMBL/GenBank/DDBJ databases">
        <title>Complete genome sequence of Methanobrevibacter arboriphilus strain SA.</title>
        <authorList>
            <person name="Asakawa S."/>
        </authorList>
    </citation>
    <scope>NUCLEOTIDE SEQUENCE</scope>
    <source>
        <strain evidence="1">SA</strain>
    </source>
</reference>
<name>A0ACA8R166_METAZ</name>
<keyword evidence="2" id="KW-1185">Reference proteome</keyword>
<sequence>MTPPLVIFANPSFKTSVPFFIHILLKLPISYHHNKNIIIKNIIKNIVINIVTNIIINIINFLLLTFMKVIN</sequence>
<proteinExistence type="predicted"/>
<evidence type="ECO:0000313" key="1">
    <source>
        <dbReference type="EMBL" id="BBL61250.1"/>
    </source>
</evidence>
<accession>A0ACA8R166</accession>